<evidence type="ECO:0000256" key="4">
    <source>
        <dbReference type="ARBA" id="ARBA00022576"/>
    </source>
</evidence>
<keyword evidence="6" id="KW-0663">Pyridoxal phosphate</keyword>
<keyword evidence="9" id="KW-1185">Reference proteome</keyword>
<dbReference type="EMBL" id="QRDW01000001">
    <property type="protein sequence ID" value="RED53940.1"/>
    <property type="molecule type" value="Genomic_DNA"/>
</dbReference>
<accession>A0A3D9HX09</accession>
<dbReference type="InterPro" id="IPR004839">
    <property type="entry name" value="Aminotransferase_I/II_large"/>
</dbReference>
<evidence type="ECO:0000256" key="6">
    <source>
        <dbReference type="ARBA" id="ARBA00022898"/>
    </source>
</evidence>
<dbReference type="OrthoDB" id="9804020at2"/>
<dbReference type="InterPro" id="IPR015421">
    <property type="entry name" value="PyrdxlP-dep_Trfase_major"/>
</dbReference>
<evidence type="ECO:0000313" key="9">
    <source>
        <dbReference type="Proteomes" id="UP000256845"/>
    </source>
</evidence>
<dbReference type="Gene3D" id="3.90.1150.10">
    <property type="entry name" value="Aspartate Aminotransferase, domain 1"/>
    <property type="match status" value="1"/>
</dbReference>
<dbReference type="Pfam" id="PF00155">
    <property type="entry name" value="Aminotran_1_2"/>
    <property type="match status" value="1"/>
</dbReference>
<dbReference type="Gene3D" id="3.40.640.10">
    <property type="entry name" value="Type I PLP-dependent aspartate aminotransferase-like (Major domain)"/>
    <property type="match status" value="1"/>
</dbReference>
<sequence length="401" mass="43468">MDWAKSFSMDAAAVRGSEIRELLKVLADPQILSFAGGIPDPALFPLEECTAIQSRLQQDEKAFRASFQYSQTEGYTPLRSWIADQAGGEASGIGTANTLVTNGAQQSLSLLAKALINPGDRLSVANPTYLGALQVFGSRRPDYLTVATDQNGLIPEAVEEAFKAGAKILYTIPDFQNPGGFTLSEERRHEILALAHEYSVIVIEDTAYSALYFDAPPPPSLFQLECQGDWGAEDRLVVQLGTFSKTLMPALRVGWTLAPVALIEKLVILKQADDLHTSTMNQIVGHELASTILAQHMSGLRHAYGQRRDAMMAALDQWMPDTVRYTRPGGGMFVWLELPEGLSGVELLKRALNEEKLAFVPGGAFHADGSGANTIRLCFSTCSAAQIDDGIRRLAGLIKAA</sequence>
<keyword evidence="5" id="KW-0808">Transferase</keyword>
<evidence type="ECO:0000256" key="1">
    <source>
        <dbReference type="ARBA" id="ARBA00001933"/>
    </source>
</evidence>
<evidence type="ECO:0000256" key="5">
    <source>
        <dbReference type="ARBA" id="ARBA00022679"/>
    </source>
</evidence>
<dbReference type="Proteomes" id="UP000256845">
    <property type="component" value="Unassembled WGS sequence"/>
</dbReference>
<keyword evidence="4" id="KW-0032">Aminotransferase</keyword>
<evidence type="ECO:0000313" key="8">
    <source>
        <dbReference type="EMBL" id="RED53940.1"/>
    </source>
</evidence>
<dbReference type="RefSeq" id="WP_115935039.1">
    <property type="nucleotide sequence ID" value="NZ_QRDW01000001.1"/>
</dbReference>
<feature type="domain" description="Aminotransferase class I/classII large" evidence="7">
    <location>
        <begin position="55"/>
        <end position="394"/>
    </location>
</feature>
<dbReference type="InterPro" id="IPR015424">
    <property type="entry name" value="PyrdxlP-dep_Trfase"/>
</dbReference>
<dbReference type="SUPFAM" id="SSF53383">
    <property type="entry name" value="PLP-dependent transferases"/>
    <property type="match status" value="1"/>
</dbReference>
<dbReference type="PANTHER" id="PTHR42790">
    <property type="entry name" value="AMINOTRANSFERASE"/>
    <property type="match status" value="1"/>
</dbReference>
<evidence type="ECO:0000256" key="2">
    <source>
        <dbReference type="ARBA" id="ARBA00007441"/>
    </source>
</evidence>
<dbReference type="PANTHER" id="PTHR42790:SF19">
    <property type="entry name" value="KYNURENINE_ALPHA-AMINOADIPATE AMINOTRANSFERASE, MITOCHONDRIAL"/>
    <property type="match status" value="1"/>
</dbReference>
<gene>
    <name evidence="8" type="ORF">DFP90_101739</name>
</gene>
<dbReference type="InterPro" id="IPR015422">
    <property type="entry name" value="PyrdxlP-dep_Trfase_small"/>
</dbReference>
<comment type="subunit">
    <text evidence="3">Homodimer.</text>
</comment>
<evidence type="ECO:0000256" key="3">
    <source>
        <dbReference type="ARBA" id="ARBA00011738"/>
    </source>
</evidence>
<protein>
    <submittedName>
        <fullName evidence="8">DNA-binding transcriptional MocR family regulator</fullName>
    </submittedName>
</protein>
<comment type="similarity">
    <text evidence="2">Belongs to the class-I pyridoxal-phosphate-dependent aminotransferase family.</text>
</comment>
<dbReference type="CDD" id="cd00609">
    <property type="entry name" value="AAT_like"/>
    <property type="match status" value="1"/>
</dbReference>
<comment type="cofactor">
    <cofactor evidence="1">
        <name>pyridoxal 5'-phosphate</name>
        <dbReference type="ChEBI" id="CHEBI:597326"/>
    </cofactor>
</comment>
<dbReference type="GO" id="GO:0008483">
    <property type="term" value="F:transaminase activity"/>
    <property type="evidence" value="ECO:0007669"/>
    <property type="project" value="UniProtKB-KW"/>
</dbReference>
<reference evidence="8 9" key="1">
    <citation type="submission" date="2018-07" db="EMBL/GenBank/DDBJ databases">
        <title>Genomic Encyclopedia of Type Strains, Phase III (KMG-III): the genomes of soil and plant-associated and newly described type strains.</title>
        <authorList>
            <person name="Whitman W."/>
        </authorList>
    </citation>
    <scope>NUCLEOTIDE SEQUENCE [LARGE SCALE GENOMIC DNA]</scope>
    <source>
        <strain evidence="8 9">CECT 8488</strain>
    </source>
</reference>
<dbReference type="GO" id="GO:1901605">
    <property type="term" value="P:alpha-amino acid metabolic process"/>
    <property type="evidence" value="ECO:0007669"/>
    <property type="project" value="TreeGrafter"/>
</dbReference>
<proteinExistence type="inferred from homology"/>
<keyword evidence="8" id="KW-0238">DNA-binding</keyword>
<dbReference type="GO" id="GO:0030170">
    <property type="term" value="F:pyridoxal phosphate binding"/>
    <property type="evidence" value="ECO:0007669"/>
    <property type="project" value="InterPro"/>
</dbReference>
<organism evidence="8 9">
    <name type="scientific">Aestuariispira insulae</name>
    <dbReference type="NCBI Taxonomy" id="1461337"/>
    <lineage>
        <taxon>Bacteria</taxon>
        <taxon>Pseudomonadati</taxon>
        <taxon>Pseudomonadota</taxon>
        <taxon>Alphaproteobacteria</taxon>
        <taxon>Rhodospirillales</taxon>
        <taxon>Kiloniellaceae</taxon>
        <taxon>Aestuariispira</taxon>
    </lineage>
</organism>
<name>A0A3D9HX09_9PROT</name>
<comment type="caution">
    <text evidence="8">The sequence shown here is derived from an EMBL/GenBank/DDBJ whole genome shotgun (WGS) entry which is preliminary data.</text>
</comment>
<dbReference type="GO" id="GO:0003677">
    <property type="term" value="F:DNA binding"/>
    <property type="evidence" value="ECO:0007669"/>
    <property type="project" value="UniProtKB-KW"/>
</dbReference>
<evidence type="ECO:0000259" key="7">
    <source>
        <dbReference type="Pfam" id="PF00155"/>
    </source>
</evidence>
<dbReference type="InterPro" id="IPR050859">
    <property type="entry name" value="Class-I_PLP-dep_aminotransf"/>
</dbReference>
<dbReference type="AlphaFoldDB" id="A0A3D9HX09"/>
<dbReference type="FunFam" id="3.40.640.10:FF:000053">
    <property type="entry name" value="Aminotransferase, class I"/>
    <property type="match status" value="1"/>
</dbReference>